<keyword evidence="1" id="KW-0472">Membrane</keyword>
<keyword evidence="3" id="KW-1185">Reference proteome</keyword>
<dbReference type="RefSeq" id="WP_344304277.1">
    <property type="nucleotide sequence ID" value="NZ_BAAAQQ010000012.1"/>
</dbReference>
<evidence type="ECO:0000313" key="2">
    <source>
        <dbReference type="EMBL" id="GAA2127466.1"/>
    </source>
</evidence>
<feature type="transmembrane region" description="Helical" evidence="1">
    <location>
        <begin position="120"/>
        <end position="139"/>
    </location>
</feature>
<keyword evidence="1" id="KW-0812">Transmembrane</keyword>
<reference evidence="2 3" key="1">
    <citation type="journal article" date="2019" name="Int. J. Syst. Evol. Microbiol.">
        <title>The Global Catalogue of Microorganisms (GCM) 10K type strain sequencing project: providing services to taxonomists for standard genome sequencing and annotation.</title>
        <authorList>
            <consortium name="The Broad Institute Genomics Platform"/>
            <consortium name="The Broad Institute Genome Sequencing Center for Infectious Disease"/>
            <person name="Wu L."/>
            <person name="Ma J."/>
        </authorList>
    </citation>
    <scope>NUCLEOTIDE SEQUENCE [LARGE SCALE GENOMIC DNA]</scope>
    <source>
        <strain evidence="2 3">JCM 16021</strain>
    </source>
</reference>
<comment type="caution">
    <text evidence="2">The sequence shown here is derived from an EMBL/GenBank/DDBJ whole genome shotgun (WGS) entry which is preliminary data.</text>
</comment>
<feature type="transmembrane region" description="Helical" evidence="1">
    <location>
        <begin position="232"/>
        <end position="257"/>
    </location>
</feature>
<accession>A0ABN2YIA1</accession>
<feature type="transmembrane region" description="Helical" evidence="1">
    <location>
        <begin position="201"/>
        <end position="226"/>
    </location>
</feature>
<keyword evidence="1" id="KW-1133">Transmembrane helix</keyword>
<dbReference type="Proteomes" id="UP001500575">
    <property type="component" value="Unassembled WGS sequence"/>
</dbReference>
<sequence>MAHDVTAAAPARPFAPSPLDRLVDAIRRGRVPPHLLYAALALVLVLTVVAVTWADGTFPDDFRFIHVMLPVYAMALLPSYHYRNDVAVRAFAQTRPLLVGDEQELAALEFRLVHLPTRTLVAGATGGLLLLAAAMAIRPEDSDERLAMMTSPAASVVEGALQLLVWTGVGITTAHILTQIRVVNEIYTRHVRADLFTLGPLYALSRLAAVNTLFTVAVVVVASLALSQLATTAQWAAIGGAALLLAAASFLAPVWGAHRLLSQQKTRHRDALRRRSARTLDRLQELVDEGDFEGAAALNDVIAALTAADKAVDDVSTWPWDVDTGRAVVTGLLAPIVIWLVTTVLDRLAF</sequence>
<evidence type="ECO:0000256" key="1">
    <source>
        <dbReference type="SAM" id="Phobius"/>
    </source>
</evidence>
<feature type="transmembrane region" description="Helical" evidence="1">
    <location>
        <begin position="62"/>
        <end position="80"/>
    </location>
</feature>
<gene>
    <name evidence="2" type="ORF">GCM10009843_26900</name>
</gene>
<name>A0ABN2YIA1_9ACTN</name>
<feature type="transmembrane region" description="Helical" evidence="1">
    <location>
        <begin position="159"/>
        <end position="180"/>
    </location>
</feature>
<protein>
    <recommendedName>
        <fullName evidence="4">ABC transporter permease</fullName>
    </recommendedName>
</protein>
<dbReference type="EMBL" id="BAAAQQ010000012">
    <property type="protein sequence ID" value="GAA2127466.1"/>
    <property type="molecule type" value="Genomic_DNA"/>
</dbReference>
<organism evidence="2 3">
    <name type="scientific">Nocardioides bigeumensis</name>
    <dbReference type="NCBI Taxonomy" id="433657"/>
    <lineage>
        <taxon>Bacteria</taxon>
        <taxon>Bacillati</taxon>
        <taxon>Actinomycetota</taxon>
        <taxon>Actinomycetes</taxon>
        <taxon>Propionibacteriales</taxon>
        <taxon>Nocardioidaceae</taxon>
        <taxon>Nocardioides</taxon>
    </lineage>
</organism>
<evidence type="ECO:0000313" key="3">
    <source>
        <dbReference type="Proteomes" id="UP001500575"/>
    </source>
</evidence>
<evidence type="ECO:0008006" key="4">
    <source>
        <dbReference type="Google" id="ProtNLM"/>
    </source>
</evidence>
<proteinExistence type="predicted"/>
<feature type="transmembrane region" description="Helical" evidence="1">
    <location>
        <begin position="35"/>
        <end position="56"/>
    </location>
</feature>